<comment type="subcellular location">
    <subcellularLocation>
        <location evidence="1">Membrane</location>
        <topology evidence="1">Multi-pass membrane protein</topology>
    </subcellularLocation>
</comment>
<feature type="transmembrane region" description="Helical" evidence="10">
    <location>
        <begin position="629"/>
        <end position="649"/>
    </location>
</feature>
<dbReference type="RefSeq" id="XP_013405394.1">
    <property type="nucleotide sequence ID" value="XM_013549940.1"/>
</dbReference>
<feature type="transmembrane region" description="Helical" evidence="10">
    <location>
        <begin position="301"/>
        <end position="320"/>
    </location>
</feature>
<sequence>MGDRIPAQDSSANLLRNTSRVEIGEYQDEVPDGMWLDKSPDSSKNTSPPGYQIVVETPTGNAEYEDDINVLASSTQPLRMDFEDTKDDDEDEEKDDEDPHKPRGNWGGRFDFLVSLLGYSVGLGNVWRFPYLAYQNGGGAFVIPFIIMLILVGIPLMFMEMAFGQYASLGPTAIFGKFCPLFHGLGFGMVIISGVVSLYYNVILAWTIFYIAATFTSVLPWEHCDPQWATHECYSYADADNCATFNGSVYLNATCMFPNTTEEFSYLKELAHNATKKTPAEDYFENYVLELSDGIDNVGPVKWQLLLCLLLAWLIVFACLSRGVQSFGKVAYFTALFPYVVLFILLIRGVTLPGSVDGIKFYLTPEWHRLGKAKVWVEAAVQIFFSLSPAWGGLIALASYNKFNNNCFKDALIVSIGNISTSIFAGIVIFAIVGYLAHELDQGVGDVVAQGAGLAFMVYPEVVTRLPISPLWSFLFFFMLLTLGLGSMFATSETVTTSFLDLFPQWRKRKVFVVLAWALIGLVGGMPMCTRGGMYILQLMDTYAASWSVFIFASLESLLIGWVYGADRFCKDIEQMIGPRSRLFKLIFKIFWCFLSPATLMFLLFFNWIQYKPIEYAGEPYPMWADALGWMLSLTPVIVVVGMSVYKIFTTHDEGKTFWQKIKFLSQPHASWGPANTKNRYDSVTVQYTP</sequence>
<proteinExistence type="inferred from homology"/>
<keyword evidence="4 10" id="KW-1133">Transmembrane helix</keyword>
<accession>A0A1S3J6C7</accession>
<feature type="transmembrane region" description="Helical" evidence="10">
    <location>
        <begin position="543"/>
        <end position="565"/>
    </location>
</feature>
<feature type="transmembrane region" description="Helical" evidence="10">
    <location>
        <begin position="471"/>
        <end position="490"/>
    </location>
</feature>
<evidence type="ECO:0000256" key="8">
    <source>
        <dbReference type="RuleBase" id="RU003732"/>
    </source>
</evidence>
<evidence type="ECO:0000256" key="10">
    <source>
        <dbReference type="SAM" id="Phobius"/>
    </source>
</evidence>
<evidence type="ECO:0000256" key="9">
    <source>
        <dbReference type="SAM" id="MobiDB-lite"/>
    </source>
</evidence>
<evidence type="ECO:0000256" key="1">
    <source>
        <dbReference type="ARBA" id="ARBA00004141"/>
    </source>
</evidence>
<keyword evidence="6" id="KW-0915">Sodium</keyword>
<feature type="transmembrane region" description="Helical" evidence="10">
    <location>
        <begin position="511"/>
        <end position="537"/>
    </location>
</feature>
<dbReference type="InterPro" id="IPR037272">
    <property type="entry name" value="SNS_sf"/>
</dbReference>
<feature type="compositionally biased region" description="Acidic residues" evidence="9">
    <location>
        <begin position="84"/>
        <end position="96"/>
    </location>
</feature>
<dbReference type="SUPFAM" id="SSF161070">
    <property type="entry name" value="SNF-like"/>
    <property type="match status" value="1"/>
</dbReference>
<dbReference type="Pfam" id="PF00209">
    <property type="entry name" value="SNF"/>
    <property type="match status" value="1"/>
</dbReference>
<evidence type="ECO:0000256" key="3">
    <source>
        <dbReference type="ARBA" id="ARBA00022692"/>
    </source>
</evidence>
<dbReference type="GO" id="GO:0046872">
    <property type="term" value="F:metal ion binding"/>
    <property type="evidence" value="ECO:0007669"/>
    <property type="project" value="UniProtKB-KW"/>
</dbReference>
<feature type="binding site" evidence="6">
    <location>
        <position position="118"/>
    </location>
    <ligand>
        <name>Na(+)</name>
        <dbReference type="ChEBI" id="CHEBI:29101"/>
        <label>1</label>
    </ligand>
</feature>
<feature type="binding site" evidence="6">
    <location>
        <position position="386"/>
    </location>
    <ligand>
        <name>Na(+)</name>
        <dbReference type="ChEBI" id="CHEBI:29101"/>
        <label>1</label>
    </ligand>
</feature>
<evidence type="ECO:0000256" key="6">
    <source>
        <dbReference type="PIRSR" id="PIRSR600175-1"/>
    </source>
</evidence>
<feature type="transmembrane region" description="Helical" evidence="10">
    <location>
        <begin position="141"/>
        <end position="163"/>
    </location>
</feature>
<dbReference type="GO" id="GO:0005886">
    <property type="term" value="C:plasma membrane"/>
    <property type="evidence" value="ECO:0007669"/>
    <property type="project" value="TreeGrafter"/>
</dbReference>
<keyword evidence="11" id="KW-1185">Reference proteome</keyword>
<keyword evidence="2 8" id="KW-0813">Transport</keyword>
<keyword evidence="8" id="KW-0769">Symport</keyword>
<dbReference type="PROSITE" id="PS50267">
    <property type="entry name" value="NA_NEUROTRAN_SYMP_3"/>
    <property type="match status" value="1"/>
</dbReference>
<evidence type="ECO:0000256" key="2">
    <source>
        <dbReference type="ARBA" id="ARBA00022448"/>
    </source>
</evidence>
<dbReference type="GeneID" id="106170177"/>
<dbReference type="PANTHER" id="PTHR11616">
    <property type="entry name" value="SODIUM/CHLORIDE DEPENDENT TRANSPORTER"/>
    <property type="match status" value="1"/>
</dbReference>
<feature type="binding site" evidence="6">
    <location>
        <position position="125"/>
    </location>
    <ligand>
        <name>Na(+)</name>
        <dbReference type="ChEBI" id="CHEBI:29101"/>
        <label>1</label>
    </ligand>
</feature>
<protein>
    <recommendedName>
        <fullName evidence="8">Transporter</fullName>
    </recommendedName>
</protein>
<evidence type="ECO:0000313" key="11">
    <source>
        <dbReference type="Proteomes" id="UP000085678"/>
    </source>
</evidence>
<name>A0A1S3J6C7_LINAN</name>
<reference evidence="12" key="1">
    <citation type="submission" date="2025-08" db="UniProtKB">
        <authorList>
            <consortium name="RefSeq"/>
        </authorList>
    </citation>
    <scope>IDENTIFICATION</scope>
    <source>
        <tissue evidence="12">Gonads</tissue>
    </source>
</reference>
<keyword evidence="5 10" id="KW-0472">Membrane</keyword>
<feature type="binding site" evidence="6">
    <location>
        <position position="121"/>
    </location>
    <ligand>
        <name>Na(+)</name>
        <dbReference type="ChEBI" id="CHEBI:29101"/>
        <label>1</label>
    </ligand>
</feature>
<feature type="region of interest" description="Disordered" evidence="9">
    <location>
        <begin position="79"/>
        <end position="103"/>
    </location>
</feature>
<feature type="transmembrane region" description="Helical" evidence="10">
    <location>
        <begin position="184"/>
        <end position="212"/>
    </location>
</feature>
<feature type="transmembrane region" description="Helical" evidence="10">
    <location>
        <begin position="586"/>
        <end position="609"/>
    </location>
</feature>
<dbReference type="PANTHER" id="PTHR11616:SF313">
    <property type="entry name" value="TRANSPORTER"/>
    <property type="match status" value="1"/>
</dbReference>
<evidence type="ECO:0000313" key="12">
    <source>
        <dbReference type="RefSeq" id="XP_013405394.1"/>
    </source>
</evidence>
<dbReference type="OrthoDB" id="6581954at2759"/>
<dbReference type="GO" id="GO:0015375">
    <property type="term" value="F:glycine:sodium symporter activity"/>
    <property type="evidence" value="ECO:0007669"/>
    <property type="project" value="TreeGrafter"/>
</dbReference>
<dbReference type="PRINTS" id="PR00176">
    <property type="entry name" value="NANEUSMPORT"/>
</dbReference>
<gene>
    <name evidence="12" type="primary">LOC106170177</name>
</gene>
<dbReference type="InterPro" id="IPR000175">
    <property type="entry name" value="Na/ntran_symport"/>
</dbReference>
<evidence type="ECO:0000256" key="4">
    <source>
        <dbReference type="ARBA" id="ARBA00022989"/>
    </source>
</evidence>
<feature type="compositionally biased region" description="Polar residues" evidence="9">
    <location>
        <begin position="8"/>
        <end position="20"/>
    </location>
</feature>
<keyword evidence="6" id="KW-0479">Metal-binding</keyword>
<comment type="similarity">
    <text evidence="8">Belongs to the sodium:neurotransmitter symporter (SNF) (TC 2.A.22) family.</text>
</comment>
<dbReference type="PROSITE" id="PS00610">
    <property type="entry name" value="NA_NEUROTRAN_SYMP_1"/>
    <property type="match status" value="1"/>
</dbReference>
<feature type="binding site" evidence="6">
    <location>
        <position position="418"/>
    </location>
    <ligand>
        <name>Na(+)</name>
        <dbReference type="ChEBI" id="CHEBI:29101"/>
        <label>1</label>
    </ligand>
</feature>
<evidence type="ECO:0000256" key="5">
    <source>
        <dbReference type="ARBA" id="ARBA00023136"/>
    </source>
</evidence>
<keyword evidence="3 8" id="KW-0812">Transmembrane</keyword>
<keyword evidence="7" id="KW-1015">Disulfide bond</keyword>
<feature type="transmembrane region" description="Helical" evidence="10">
    <location>
        <begin position="412"/>
        <end position="437"/>
    </location>
</feature>
<organism evidence="11 12">
    <name type="scientific">Lingula anatina</name>
    <name type="common">Brachiopod</name>
    <name type="synonym">Lingula unguis</name>
    <dbReference type="NCBI Taxonomy" id="7574"/>
    <lineage>
        <taxon>Eukaryota</taxon>
        <taxon>Metazoa</taxon>
        <taxon>Spiralia</taxon>
        <taxon>Lophotrochozoa</taxon>
        <taxon>Brachiopoda</taxon>
        <taxon>Linguliformea</taxon>
        <taxon>Lingulata</taxon>
        <taxon>Lingulida</taxon>
        <taxon>Linguloidea</taxon>
        <taxon>Lingulidae</taxon>
        <taxon>Lingula</taxon>
    </lineage>
</organism>
<dbReference type="Proteomes" id="UP000085678">
    <property type="component" value="Unplaced"/>
</dbReference>
<feature type="disulfide bond" evidence="7">
    <location>
        <begin position="224"/>
        <end position="233"/>
    </location>
</feature>
<evidence type="ECO:0000256" key="7">
    <source>
        <dbReference type="PIRSR" id="PIRSR600175-2"/>
    </source>
</evidence>
<feature type="binding site" evidence="6">
    <location>
        <position position="487"/>
    </location>
    <ligand>
        <name>Na(+)</name>
        <dbReference type="ChEBI" id="CHEBI:29101"/>
        <label>1</label>
    </ligand>
</feature>
<feature type="transmembrane region" description="Helical" evidence="10">
    <location>
        <begin position="376"/>
        <end position="400"/>
    </location>
</feature>
<dbReference type="AlphaFoldDB" id="A0A1S3J6C7"/>
<feature type="binding site" evidence="6">
    <location>
        <position position="483"/>
    </location>
    <ligand>
        <name>Na(+)</name>
        <dbReference type="ChEBI" id="CHEBI:29101"/>
        <label>1</label>
    </ligand>
</feature>
<feature type="region of interest" description="Disordered" evidence="9">
    <location>
        <begin position="1"/>
        <end position="61"/>
    </location>
</feature>
<feature type="transmembrane region" description="Helical" evidence="10">
    <location>
        <begin position="332"/>
        <end position="356"/>
    </location>
</feature>